<dbReference type="PANTHER" id="PTHR25462:SF296">
    <property type="entry name" value="MEIOTIC P26, ISOFORM F"/>
    <property type="match status" value="1"/>
</dbReference>
<keyword evidence="11" id="KW-0175">Coiled coil</keyword>
<dbReference type="InterPro" id="IPR027370">
    <property type="entry name" value="Znf-RING_euk"/>
</dbReference>
<dbReference type="Gene3D" id="3.30.160.60">
    <property type="entry name" value="Classic Zinc Finger"/>
    <property type="match status" value="1"/>
</dbReference>
<dbReference type="Gene3D" id="2.120.10.30">
    <property type="entry name" value="TolB, C-terminal domain"/>
    <property type="match status" value="1"/>
</dbReference>
<comment type="catalytic activity">
    <reaction evidence="1">
        <text>S-ubiquitinyl-[E2 ubiquitin-conjugating enzyme]-L-cysteine + [acceptor protein]-L-lysine = [E2 ubiquitin-conjugating enzyme]-L-cysteine + N(6)-ubiquitinyl-[acceptor protein]-L-lysine.</text>
        <dbReference type="EC" id="2.3.2.27"/>
    </reaction>
</comment>
<sequence length="602" mass="65751">MGNEVARPTEGARETTDLPTDELLTCGICLEDFKTPKLLPCGHTFCQACLERYVRGASDMTCPVCRRQVAMPPEGVGALPGNFWVGNVRELLRGQRRERKAIVTETRRLCGVHGDAEFRCYCKDCSQPVCAECIVESHRDHAVSSLREVTGEKCEEAAELQRSARWRVDRVVEKLQTFDESRIDCERKEEALEKKIVAAKEEVIKRAEQSAASLISQARTVYKKRVEQLDNGAQTLESHLAAMLKGLDDLGGAVKDADIPALDSKMQALSEVLELKVDTTTQVPMVPQVEYVPQRVVVHLGTVEVKDQADGAKGEGREEDDRRLKVPPAIPPKRVPQRKSKYGSKGTGEGQFECPIRATVANDRVYILDKALGGRVQAFDLQDGDVVSSVVLGFSSGVSLLSGGLLVEPSGDVNVPCSVTGAKRANVLWSHSTKPTKIVLRIGSEDDPISDAASLSEGRIAIALKGKVCIIDKTGQELSEFQTNSQSVTNISVYKSAILLSLFGEQKIQVYKPSGELRHEFGTDAHLSAPCGLTVDLQGRVFVTDGPRGRVSVFDGRKDGAFLRHVAGREDGLGHPRDVACTQDGRAVVVDSQHNCVFIFNY</sequence>
<dbReference type="GO" id="GO:0008270">
    <property type="term" value="F:zinc ion binding"/>
    <property type="evidence" value="ECO:0007669"/>
    <property type="project" value="UniProtKB-KW"/>
</dbReference>
<accession>A0A8K0EK36</accession>
<dbReference type="EC" id="2.3.2.27" evidence="3"/>
<dbReference type="PROSITE" id="PS50119">
    <property type="entry name" value="ZF_BBOX"/>
    <property type="match status" value="1"/>
</dbReference>
<evidence type="ECO:0000256" key="12">
    <source>
        <dbReference type="SAM" id="MobiDB-lite"/>
    </source>
</evidence>
<feature type="coiled-coil region" evidence="11">
    <location>
        <begin position="182"/>
        <end position="217"/>
    </location>
</feature>
<dbReference type="InterPro" id="IPR017907">
    <property type="entry name" value="Znf_RING_CS"/>
</dbReference>
<protein>
    <recommendedName>
        <fullName evidence="3">RING-type E3 ubiquitin transferase</fullName>
        <ecNumber evidence="3">2.3.2.27</ecNumber>
    </recommendedName>
</protein>
<dbReference type="OrthoDB" id="654191at2759"/>
<evidence type="ECO:0000259" key="14">
    <source>
        <dbReference type="PROSITE" id="PS50119"/>
    </source>
</evidence>
<name>A0A8K0EK36_BRALA</name>
<keyword evidence="4" id="KW-0597">Phosphoprotein</keyword>
<evidence type="ECO:0000259" key="13">
    <source>
        <dbReference type="PROSITE" id="PS50089"/>
    </source>
</evidence>
<dbReference type="PROSITE" id="PS50089">
    <property type="entry name" value="ZF_RING_2"/>
    <property type="match status" value="1"/>
</dbReference>
<evidence type="ECO:0000256" key="8">
    <source>
        <dbReference type="ARBA" id="ARBA00022833"/>
    </source>
</evidence>
<dbReference type="InterPro" id="IPR001841">
    <property type="entry name" value="Znf_RING"/>
</dbReference>
<evidence type="ECO:0000256" key="6">
    <source>
        <dbReference type="ARBA" id="ARBA00022737"/>
    </source>
</evidence>
<keyword evidence="8" id="KW-0862">Zinc</keyword>
<gene>
    <name evidence="15" type="primary">TRIM3</name>
    <name evidence="15" type="ORF">BLAG_LOCUS11976</name>
</gene>
<dbReference type="GO" id="GO:0005654">
    <property type="term" value="C:nucleoplasm"/>
    <property type="evidence" value="ECO:0007669"/>
    <property type="project" value="TreeGrafter"/>
</dbReference>
<dbReference type="Proteomes" id="UP000838412">
    <property type="component" value="Chromosome 19"/>
</dbReference>
<evidence type="ECO:0000256" key="11">
    <source>
        <dbReference type="SAM" id="Coils"/>
    </source>
</evidence>
<dbReference type="InterPro" id="IPR013083">
    <property type="entry name" value="Znf_RING/FYVE/PHD"/>
</dbReference>
<evidence type="ECO:0000313" key="15">
    <source>
        <dbReference type="EMBL" id="CAH1251654.1"/>
    </source>
</evidence>
<dbReference type="GO" id="GO:0061630">
    <property type="term" value="F:ubiquitin protein ligase activity"/>
    <property type="evidence" value="ECO:0007669"/>
    <property type="project" value="UniProtKB-EC"/>
</dbReference>
<dbReference type="PANTHER" id="PTHR25462">
    <property type="entry name" value="BONUS, ISOFORM C-RELATED"/>
    <property type="match status" value="1"/>
</dbReference>
<evidence type="ECO:0000256" key="9">
    <source>
        <dbReference type="PROSITE-ProRule" id="PRU00024"/>
    </source>
</evidence>
<comment type="similarity">
    <text evidence="2">Belongs to the TRIM/RBCC family.</text>
</comment>
<dbReference type="SMART" id="SM00336">
    <property type="entry name" value="BBOX"/>
    <property type="match status" value="1"/>
</dbReference>
<dbReference type="InterPro" id="IPR001258">
    <property type="entry name" value="NHL_repeat"/>
</dbReference>
<feature type="compositionally biased region" description="Basic and acidic residues" evidence="12">
    <location>
        <begin position="307"/>
        <end position="324"/>
    </location>
</feature>
<dbReference type="InterPro" id="IPR000315">
    <property type="entry name" value="Znf_B-box"/>
</dbReference>
<keyword evidence="6" id="KW-0677">Repeat</keyword>
<evidence type="ECO:0000256" key="2">
    <source>
        <dbReference type="ARBA" id="ARBA00008518"/>
    </source>
</evidence>
<keyword evidence="16" id="KW-1185">Reference proteome</keyword>
<proteinExistence type="inferred from homology"/>
<reference evidence="15" key="1">
    <citation type="submission" date="2022-01" db="EMBL/GenBank/DDBJ databases">
        <authorList>
            <person name="Braso-Vives M."/>
        </authorList>
    </citation>
    <scope>NUCLEOTIDE SEQUENCE</scope>
</reference>
<dbReference type="InterPro" id="IPR011042">
    <property type="entry name" value="6-blade_b-propeller_TolB-like"/>
</dbReference>
<feature type="domain" description="RING-type" evidence="13">
    <location>
        <begin position="26"/>
        <end position="66"/>
    </location>
</feature>
<keyword evidence="5" id="KW-0479">Metal-binding</keyword>
<dbReference type="SUPFAM" id="SSF57845">
    <property type="entry name" value="B-box zinc-binding domain"/>
    <property type="match status" value="1"/>
</dbReference>
<dbReference type="EMBL" id="OV696704">
    <property type="protein sequence ID" value="CAH1251654.1"/>
    <property type="molecule type" value="Genomic_DNA"/>
</dbReference>
<dbReference type="SMART" id="SM00184">
    <property type="entry name" value="RING"/>
    <property type="match status" value="1"/>
</dbReference>
<evidence type="ECO:0000256" key="10">
    <source>
        <dbReference type="PROSITE-ProRule" id="PRU00504"/>
    </source>
</evidence>
<feature type="domain" description="B box-type" evidence="14">
    <location>
        <begin position="105"/>
        <end position="146"/>
    </location>
</feature>
<dbReference type="Pfam" id="PF00643">
    <property type="entry name" value="zf-B_box"/>
    <property type="match status" value="1"/>
</dbReference>
<evidence type="ECO:0000256" key="1">
    <source>
        <dbReference type="ARBA" id="ARBA00000900"/>
    </source>
</evidence>
<keyword evidence="7 9" id="KW-0863">Zinc-finger</keyword>
<evidence type="ECO:0000313" key="16">
    <source>
        <dbReference type="Proteomes" id="UP000838412"/>
    </source>
</evidence>
<dbReference type="SUPFAM" id="SSF57850">
    <property type="entry name" value="RING/U-box"/>
    <property type="match status" value="1"/>
</dbReference>
<feature type="region of interest" description="Disordered" evidence="12">
    <location>
        <begin position="307"/>
        <end position="348"/>
    </location>
</feature>
<feature type="repeat" description="NHL" evidence="10">
    <location>
        <begin position="514"/>
        <end position="557"/>
    </location>
</feature>
<dbReference type="Pfam" id="PF13445">
    <property type="entry name" value="zf-RING_UBOX"/>
    <property type="match status" value="1"/>
</dbReference>
<dbReference type="AlphaFoldDB" id="A0A8K0EK36"/>
<dbReference type="Gene3D" id="3.30.40.10">
    <property type="entry name" value="Zinc/RING finger domain, C3HC4 (zinc finger)"/>
    <property type="match status" value="1"/>
</dbReference>
<evidence type="ECO:0000256" key="4">
    <source>
        <dbReference type="ARBA" id="ARBA00022553"/>
    </source>
</evidence>
<dbReference type="SUPFAM" id="SSF63829">
    <property type="entry name" value="Calcium-dependent phosphotriesterase"/>
    <property type="match status" value="1"/>
</dbReference>
<evidence type="ECO:0000256" key="5">
    <source>
        <dbReference type="ARBA" id="ARBA00022723"/>
    </source>
</evidence>
<dbReference type="PROSITE" id="PS00518">
    <property type="entry name" value="ZF_RING_1"/>
    <property type="match status" value="1"/>
</dbReference>
<dbReference type="PROSITE" id="PS51125">
    <property type="entry name" value="NHL"/>
    <property type="match status" value="1"/>
</dbReference>
<dbReference type="InterPro" id="IPR047153">
    <property type="entry name" value="TRIM45/56/19-like"/>
</dbReference>
<organism evidence="15 16">
    <name type="scientific">Branchiostoma lanceolatum</name>
    <name type="common">Common lancelet</name>
    <name type="synonym">Amphioxus lanceolatum</name>
    <dbReference type="NCBI Taxonomy" id="7740"/>
    <lineage>
        <taxon>Eukaryota</taxon>
        <taxon>Metazoa</taxon>
        <taxon>Chordata</taxon>
        <taxon>Cephalochordata</taxon>
        <taxon>Leptocardii</taxon>
        <taxon>Amphioxiformes</taxon>
        <taxon>Branchiostomatidae</taxon>
        <taxon>Branchiostoma</taxon>
    </lineage>
</organism>
<evidence type="ECO:0000256" key="7">
    <source>
        <dbReference type="ARBA" id="ARBA00022771"/>
    </source>
</evidence>
<evidence type="ECO:0000256" key="3">
    <source>
        <dbReference type="ARBA" id="ARBA00012483"/>
    </source>
</evidence>